<sequence>EKRPHHRDHRPGRLLPRGAAAGQGLRGARDRAARLVVQHRPHRPPLRGPARGGGAAAPPLRRPGRRHGDAAHPRERLPGRGVQPRRAVARARLVRGARVHRGRRGGGRAPRAGVAARLRRAHEARGALLPGRLVGDVRRHRAAAARGHAVLPAQPVRRGEGGRPLVLGELPRGLRAVHLQRDPLQPREPAARRDVRHAEDHPRARPHPRRAAGEALPRQPRREARLGVRGRLRRGDVADAAAGPPRRLRRRDGRGLLGARVPRRGLRPRGARLARPRGDRPALLPPHRGRLPPRRRHEGAHGARVDAEGLVPGARADDGGPRHRARAAGADAHRRRAPGRGAGRGVAV</sequence>
<feature type="compositionally biased region" description="Basic residues" evidence="1">
    <location>
        <begin position="1"/>
        <end position="12"/>
    </location>
</feature>
<feature type="compositionally biased region" description="Basic and acidic residues" evidence="1">
    <location>
        <begin position="66"/>
        <end position="78"/>
    </location>
</feature>
<accession>A0A6J4KJ44</accession>
<feature type="compositionally biased region" description="Low complexity" evidence="1">
    <location>
        <begin position="13"/>
        <end position="23"/>
    </location>
</feature>
<dbReference type="AlphaFoldDB" id="A0A6J4KJ44"/>
<dbReference type="GO" id="GO:0008446">
    <property type="term" value="F:GDP-mannose 4,6-dehydratase activity"/>
    <property type="evidence" value="ECO:0007669"/>
    <property type="project" value="UniProtKB-EC"/>
</dbReference>
<reference evidence="2" key="1">
    <citation type="submission" date="2020-02" db="EMBL/GenBank/DDBJ databases">
        <authorList>
            <person name="Meier V. D."/>
        </authorList>
    </citation>
    <scope>NUCLEOTIDE SEQUENCE</scope>
    <source>
        <strain evidence="2">AVDCRST_MAG11</strain>
    </source>
</reference>
<feature type="region of interest" description="Disordered" evidence="1">
    <location>
        <begin position="181"/>
        <end position="348"/>
    </location>
</feature>
<feature type="compositionally biased region" description="Basic and acidic residues" evidence="1">
    <location>
        <begin position="181"/>
        <end position="203"/>
    </location>
</feature>
<dbReference type="EC" id="4.2.1.47" evidence="2"/>
<organism evidence="2">
    <name type="scientific">uncultured Gemmatimonadaceae bacterium</name>
    <dbReference type="NCBI Taxonomy" id="246130"/>
    <lineage>
        <taxon>Bacteria</taxon>
        <taxon>Pseudomonadati</taxon>
        <taxon>Gemmatimonadota</taxon>
        <taxon>Gemmatimonadia</taxon>
        <taxon>Gemmatimonadales</taxon>
        <taxon>Gemmatimonadaceae</taxon>
        <taxon>environmental samples</taxon>
    </lineage>
</organism>
<feature type="region of interest" description="Disordered" evidence="1">
    <location>
        <begin position="1"/>
        <end position="87"/>
    </location>
</feature>
<proteinExistence type="predicted"/>
<feature type="compositionally biased region" description="Basic residues" evidence="1">
    <location>
        <begin position="287"/>
        <end position="298"/>
    </location>
</feature>
<keyword evidence="2" id="KW-0456">Lyase</keyword>
<evidence type="ECO:0000256" key="1">
    <source>
        <dbReference type="SAM" id="MobiDB-lite"/>
    </source>
</evidence>
<feature type="non-terminal residue" evidence="2">
    <location>
        <position position="348"/>
    </location>
</feature>
<dbReference type="EMBL" id="CADCTU010000283">
    <property type="protein sequence ID" value="CAA9307574.1"/>
    <property type="molecule type" value="Genomic_DNA"/>
</dbReference>
<gene>
    <name evidence="2" type="ORF">AVDCRST_MAG11-1240</name>
</gene>
<feature type="compositionally biased region" description="Basic residues" evidence="1">
    <location>
        <begin position="261"/>
        <end position="275"/>
    </location>
</feature>
<evidence type="ECO:0000313" key="2">
    <source>
        <dbReference type="EMBL" id="CAA9307574.1"/>
    </source>
</evidence>
<name>A0A6J4KJ44_9BACT</name>
<protein>
    <submittedName>
        <fullName evidence="2">GDP-mannose 4,6-dehydratase</fullName>
        <ecNumber evidence="2">4.2.1.47</ecNumber>
    </submittedName>
</protein>
<feature type="non-terminal residue" evidence="2">
    <location>
        <position position="1"/>
    </location>
</feature>